<proteinExistence type="predicted"/>
<reference evidence="3" key="1">
    <citation type="journal article" date="2021" name="Antonie Van Leeuwenhoek">
        <title>Draft genome and description of Waterburya agarophytonicola gen. nov. sp. nov. (Pleurocapsales, Cyanobacteria): a seaweed symbiont.</title>
        <authorList>
            <person name="Bonthond G."/>
            <person name="Shalygin S."/>
            <person name="Bayer T."/>
            <person name="Weinberger F."/>
        </authorList>
    </citation>
    <scope>NUCLEOTIDE SEQUENCE</scope>
    <source>
        <strain evidence="3">KI4</strain>
    </source>
</reference>
<evidence type="ECO:0000313" key="4">
    <source>
        <dbReference type="Proteomes" id="UP000729733"/>
    </source>
</evidence>
<keyword evidence="4" id="KW-1185">Reference proteome</keyword>
<name>A0A964BT62_9CYAN</name>
<evidence type="ECO:0000256" key="2">
    <source>
        <dbReference type="SAM" id="SignalP"/>
    </source>
</evidence>
<feature type="chain" id="PRO_5037615572" evidence="2">
    <location>
        <begin position="35"/>
        <end position="150"/>
    </location>
</feature>
<evidence type="ECO:0000256" key="1">
    <source>
        <dbReference type="SAM" id="MobiDB-lite"/>
    </source>
</evidence>
<feature type="signal peptide" evidence="2">
    <location>
        <begin position="1"/>
        <end position="34"/>
    </location>
</feature>
<organism evidence="3 4">
    <name type="scientific">Waterburya agarophytonicola KI4</name>
    <dbReference type="NCBI Taxonomy" id="2874699"/>
    <lineage>
        <taxon>Bacteria</taxon>
        <taxon>Bacillati</taxon>
        <taxon>Cyanobacteriota</taxon>
        <taxon>Cyanophyceae</taxon>
        <taxon>Pleurocapsales</taxon>
        <taxon>Hyellaceae</taxon>
        <taxon>Waterburya</taxon>
        <taxon>Waterburya agarophytonicola</taxon>
    </lineage>
</organism>
<sequence length="150" mass="17181">MIQENQSKFNWRNTFGALAVGLVSLGCLDTFATAAPIPENFEIAQVGIRSRVQSPVPLNLKPRFHTPLPRSNYSNYRHHDYGRDNYHHPHHSRNSRNRDRGKVIIISPGGIYGSHRNESDRGSYYNRGSYNRHPHGSDRRTRGSYIQIGL</sequence>
<dbReference type="Proteomes" id="UP000729733">
    <property type="component" value="Unassembled WGS sequence"/>
</dbReference>
<evidence type="ECO:0000313" key="3">
    <source>
        <dbReference type="EMBL" id="MCC0178252.1"/>
    </source>
</evidence>
<dbReference type="AlphaFoldDB" id="A0A964BT62"/>
<keyword evidence="2" id="KW-0732">Signal</keyword>
<protein>
    <submittedName>
        <fullName evidence="3">Uncharacterized protein</fullName>
    </submittedName>
</protein>
<dbReference type="RefSeq" id="WP_229641319.1">
    <property type="nucleotide sequence ID" value="NZ_JADWDC010000038.1"/>
</dbReference>
<feature type="region of interest" description="Disordered" evidence="1">
    <location>
        <begin position="81"/>
        <end position="150"/>
    </location>
</feature>
<gene>
    <name evidence="3" type="ORF">I4641_14825</name>
</gene>
<comment type="caution">
    <text evidence="3">The sequence shown here is derived from an EMBL/GenBank/DDBJ whole genome shotgun (WGS) entry which is preliminary data.</text>
</comment>
<dbReference type="EMBL" id="JADWDC010000038">
    <property type="protein sequence ID" value="MCC0178252.1"/>
    <property type="molecule type" value="Genomic_DNA"/>
</dbReference>
<accession>A0A964BT62</accession>